<keyword evidence="2" id="KW-1185">Reference proteome</keyword>
<sequence length="596" mass="69065">MYKRFLKNIFSLNLGQLFFIGLLSLTACKDEPARLSGGVLPDGEVIRGLNEYIELGSRNVMREAVRTNDADYGLLGIFNDSVFGRTEADFVTDFSTGDLANYSVIIVTGDSIHEVDTVQFYKFNNNKPEYDDIWKVDSVVLKLQYQFNDWYGDMLERQHLMVYELNAPLGSNYTPRYSNEEVDYNPNFIGDKIVYPNDDVPDSMRVASKWTPGGLWEYPDSLLNYPQYLWDMDKYQASRDSNWIDSDFTDHTTKTKYWNIKLNDEVADRIFNIDSASIMSTADFLNIFPGVYVTTDKTIQSEGNLTRINLLGTSSSLASHLAIHFSREYKYFNRDTVLTDTLVNYTYEFPVNVENVRFNRFKHEIDDRIDTASTSQGNMYVQGMAGLYSKFIIPDEISAWADSLTLNEDYKLEGEPYRTTANIEFFLEVDTISNVPWNSGGIQRYQLPTSLEIMMKDKDGEFVTPTYSLEVNNTTVSGFIFGVTGSTGSRTGNGERVSRQVDDGNGGYRTEYLYRFIMNADYFNYLMRELDERRFENDWDLDDEEFINEFHKLFNTEYFIGPNSSTYNFRRVKLFSGAHSEKPFRMNIKYYHYVPR</sequence>
<dbReference type="Pfam" id="PF14092">
    <property type="entry name" value="DUF4270"/>
    <property type="match status" value="1"/>
</dbReference>
<evidence type="ECO:0000313" key="1">
    <source>
        <dbReference type="EMBL" id="MBS2098213.1"/>
    </source>
</evidence>
<dbReference type="PROSITE" id="PS51257">
    <property type="entry name" value="PROKAR_LIPOPROTEIN"/>
    <property type="match status" value="1"/>
</dbReference>
<evidence type="ECO:0000313" key="2">
    <source>
        <dbReference type="Proteomes" id="UP000708576"/>
    </source>
</evidence>
<dbReference type="RefSeq" id="WP_212215459.1">
    <property type="nucleotide sequence ID" value="NZ_JAGUCO010000004.1"/>
</dbReference>
<name>A0ABS5JTR8_9BACT</name>
<gene>
    <name evidence="1" type="ORF">KEM10_07955</name>
</gene>
<proteinExistence type="predicted"/>
<accession>A0ABS5JTR8</accession>
<organism evidence="1 2">
    <name type="scientific">Carboxylicivirga linearis</name>
    <dbReference type="NCBI Taxonomy" id="1628157"/>
    <lineage>
        <taxon>Bacteria</taxon>
        <taxon>Pseudomonadati</taxon>
        <taxon>Bacteroidota</taxon>
        <taxon>Bacteroidia</taxon>
        <taxon>Marinilabiliales</taxon>
        <taxon>Marinilabiliaceae</taxon>
        <taxon>Carboxylicivirga</taxon>
    </lineage>
</organism>
<dbReference type="InterPro" id="IPR025366">
    <property type="entry name" value="DUF4270"/>
</dbReference>
<reference evidence="1 2" key="1">
    <citation type="journal article" date="2015" name="Int. J. Syst. Evol. Microbiol.">
        <title>Carboxylicivirga linearis sp. nov., isolated from a sea cucumber culture pond.</title>
        <authorList>
            <person name="Wang F.Q."/>
            <person name="Zhou Y.X."/>
            <person name="Lin X.Z."/>
            <person name="Chen G.J."/>
            <person name="Du Z.J."/>
        </authorList>
    </citation>
    <scope>NUCLEOTIDE SEQUENCE [LARGE SCALE GENOMIC DNA]</scope>
    <source>
        <strain evidence="1 2">FB218</strain>
    </source>
</reference>
<comment type="caution">
    <text evidence="1">The sequence shown here is derived from an EMBL/GenBank/DDBJ whole genome shotgun (WGS) entry which is preliminary data.</text>
</comment>
<dbReference type="Proteomes" id="UP000708576">
    <property type="component" value="Unassembled WGS sequence"/>
</dbReference>
<protein>
    <submittedName>
        <fullName evidence="1">DUF4270 family protein</fullName>
    </submittedName>
</protein>
<dbReference type="EMBL" id="JAGUCO010000004">
    <property type="protein sequence ID" value="MBS2098213.1"/>
    <property type="molecule type" value="Genomic_DNA"/>
</dbReference>